<feature type="transmembrane region" description="Helical" evidence="1">
    <location>
        <begin position="6"/>
        <end position="25"/>
    </location>
</feature>
<dbReference type="HOGENOM" id="CLU_028459_1_1_9"/>
<reference evidence="2 3" key="1">
    <citation type="submission" date="2012-01" db="EMBL/GenBank/DDBJ databases">
        <title>Complete sequence of chromosome of Clostridium pasteurianum BC1.</title>
        <authorList>
            <consortium name="US DOE Joint Genome Institute"/>
            <person name="Lucas S."/>
            <person name="Han J."/>
            <person name="Lapidus A."/>
            <person name="Cheng J.-F."/>
            <person name="Goodwin L."/>
            <person name="Pitluck S."/>
            <person name="Peters L."/>
            <person name="Mikhailova N."/>
            <person name="Teshima H."/>
            <person name="Detter J.C."/>
            <person name="Han C."/>
            <person name="Tapia R."/>
            <person name="Land M."/>
            <person name="Hauser L."/>
            <person name="Kyrpides N."/>
            <person name="Ivanova N."/>
            <person name="Pagani I."/>
            <person name="Dunn J."/>
            <person name="Taghavi S."/>
            <person name="Francis A."/>
            <person name="van der Lelie D."/>
            <person name="Woyke T."/>
        </authorList>
    </citation>
    <scope>NUCLEOTIDE SEQUENCE [LARGE SCALE GENOMIC DNA]</scope>
    <source>
        <strain evidence="2 3">BC1</strain>
    </source>
</reference>
<evidence type="ECO:0000256" key="1">
    <source>
        <dbReference type="SAM" id="Phobius"/>
    </source>
</evidence>
<dbReference type="SUPFAM" id="SSF53850">
    <property type="entry name" value="Periplasmic binding protein-like II"/>
    <property type="match status" value="1"/>
</dbReference>
<keyword evidence="1" id="KW-0812">Transmembrane</keyword>
<sequence length="365" mass="40327">MMKSKIIGVSILVLIICSAFIFNYMNTTAKKTKSNVVSKDNIAVTGLIGGEKQGLFDDTDIQKILSSKYALSVHYNKSGSVDMVTGDTSKYDYLFPSSENELEIFKASKGKQLVKSESMFNSPLVFYSWNDVTDALIKQGVVQKVSDSYYVADMHKILNLIQENKKWSDIGLPNLYGKVSIASTDPTKSNSGNMFAGLLANMLNNGSVVDDNTVDTVMPQLKNIISKLGYMPSTSSDIFDQYLKTGEGANPIIVGYENQIIEYSQQNPAVWNQVKDKVKIIYPTPTVWANHPLLALNDKGSRLITALEDKDIQNIAWQKHGFRTGINAVQNDSKSLKISGIASSIDQVIPMPKPSVMEKIINNLK</sequence>
<keyword evidence="3" id="KW-1185">Reference proteome</keyword>
<keyword evidence="1" id="KW-0472">Membrane</keyword>
<proteinExistence type="predicted"/>
<dbReference type="OrthoDB" id="5418945at2"/>
<keyword evidence="1" id="KW-1133">Transmembrane helix</keyword>
<dbReference type="PATRIC" id="fig|86416.3.peg.3729"/>
<gene>
    <name evidence="2" type="ORF">Clopa_3730</name>
</gene>
<dbReference type="eggNOG" id="COG1613">
    <property type="taxonomic scope" value="Bacteria"/>
</dbReference>
<name>R4K7K0_CLOPA</name>
<dbReference type="AlphaFoldDB" id="R4K7K0"/>
<protein>
    <submittedName>
        <fullName evidence="2">Uncharacterized protein</fullName>
    </submittedName>
</protein>
<accession>R4K7K0</accession>
<dbReference type="RefSeq" id="WP_015616791.1">
    <property type="nucleotide sequence ID" value="NC_021182.1"/>
</dbReference>
<dbReference type="Gene3D" id="3.40.190.10">
    <property type="entry name" value="Periplasmic binding protein-like II"/>
    <property type="match status" value="1"/>
</dbReference>
<dbReference type="EMBL" id="CP003261">
    <property type="protein sequence ID" value="AGK98508.1"/>
    <property type="molecule type" value="Genomic_DNA"/>
</dbReference>
<organism evidence="2 3">
    <name type="scientific">Clostridium pasteurianum BC1</name>
    <dbReference type="NCBI Taxonomy" id="86416"/>
    <lineage>
        <taxon>Bacteria</taxon>
        <taxon>Bacillati</taxon>
        <taxon>Bacillota</taxon>
        <taxon>Clostridia</taxon>
        <taxon>Eubacteriales</taxon>
        <taxon>Clostridiaceae</taxon>
        <taxon>Clostridium</taxon>
    </lineage>
</organism>
<dbReference type="Proteomes" id="UP000013523">
    <property type="component" value="Chromosome"/>
</dbReference>
<dbReference type="STRING" id="86416.Clopa_3730"/>
<evidence type="ECO:0000313" key="3">
    <source>
        <dbReference type="Proteomes" id="UP000013523"/>
    </source>
</evidence>
<dbReference type="KEGG" id="cpas:Clopa_3730"/>
<evidence type="ECO:0000313" key="2">
    <source>
        <dbReference type="EMBL" id="AGK98508.1"/>
    </source>
</evidence>